<reference evidence="5 6" key="1">
    <citation type="submission" date="2015-05" db="EMBL/GenBank/DDBJ databases">
        <title>Genome sequencing and analysis of members of genus Stenotrophomonas.</title>
        <authorList>
            <person name="Patil P.P."/>
            <person name="Midha S."/>
            <person name="Patil P.B."/>
        </authorList>
    </citation>
    <scope>NUCLEOTIDE SEQUENCE [LARGE SCALE GENOMIC DNA]</scope>
    <source>
        <strain evidence="5 6">DSM 18929</strain>
    </source>
</reference>
<dbReference type="InterPro" id="IPR006913">
    <property type="entry name" value="CENP-V/GFA"/>
</dbReference>
<dbReference type="GO" id="GO:0016846">
    <property type="term" value="F:carbon-sulfur lyase activity"/>
    <property type="evidence" value="ECO:0007669"/>
    <property type="project" value="InterPro"/>
</dbReference>
<comment type="caution">
    <text evidence="5">The sequence shown here is derived from an EMBL/GenBank/DDBJ whole genome shotgun (WGS) entry which is preliminary data.</text>
</comment>
<dbReference type="Pfam" id="PF04828">
    <property type="entry name" value="GFA"/>
    <property type="match status" value="1"/>
</dbReference>
<dbReference type="InterPro" id="IPR052355">
    <property type="entry name" value="CENP-V-like"/>
</dbReference>
<feature type="domain" description="CENP-V/GFA" evidence="4">
    <location>
        <begin position="11"/>
        <end position="122"/>
    </location>
</feature>
<organism evidence="5 6">
    <name type="scientific">Stenotrophomonas humi</name>
    <dbReference type="NCBI Taxonomy" id="405444"/>
    <lineage>
        <taxon>Bacteria</taxon>
        <taxon>Pseudomonadati</taxon>
        <taxon>Pseudomonadota</taxon>
        <taxon>Gammaproteobacteria</taxon>
        <taxon>Lysobacterales</taxon>
        <taxon>Lysobacteraceae</taxon>
        <taxon>Stenotrophomonas</taxon>
    </lineage>
</organism>
<evidence type="ECO:0000259" key="4">
    <source>
        <dbReference type="PROSITE" id="PS51891"/>
    </source>
</evidence>
<proteinExistence type="inferred from homology"/>
<protein>
    <recommendedName>
        <fullName evidence="4">CENP-V/GFA domain-containing protein</fullName>
    </recommendedName>
</protein>
<sequence length="138" mass="15713">MHHWRVSVQTRNGSCHCGNITFEFDTPVTGILECNCSICHRKGALWHAVGNEQFRIVSGEASLTTYQFGTRTAKHFFCSQCGTSTFSNPRIAPHMWVVNLRCVDDIDLAALPRQQFDGRNWEEAARQLMTNRQAQRTP</sequence>
<evidence type="ECO:0000313" key="6">
    <source>
        <dbReference type="Proteomes" id="UP000050864"/>
    </source>
</evidence>
<evidence type="ECO:0000256" key="1">
    <source>
        <dbReference type="ARBA" id="ARBA00005495"/>
    </source>
</evidence>
<keyword evidence="3" id="KW-0862">Zinc</keyword>
<keyword evidence="6" id="KW-1185">Reference proteome</keyword>
<evidence type="ECO:0000313" key="5">
    <source>
        <dbReference type="EMBL" id="KRG63042.1"/>
    </source>
</evidence>
<evidence type="ECO:0000256" key="3">
    <source>
        <dbReference type="ARBA" id="ARBA00022833"/>
    </source>
</evidence>
<dbReference type="Proteomes" id="UP000050864">
    <property type="component" value="Unassembled WGS sequence"/>
</dbReference>
<dbReference type="OrthoDB" id="9805575at2"/>
<dbReference type="InterPro" id="IPR011057">
    <property type="entry name" value="Mss4-like_sf"/>
</dbReference>
<name>A0A0R0C8V4_9GAMM</name>
<dbReference type="AlphaFoldDB" id="A0A0R0C8V4"/>
<dbReference type="PROSITE" id="PS51891">
    <property type="entry name" value="CENP_V_GFA"/>
    <property type="match status" value="1"/>
</dbReference>
<dbReference type="STRING" id="405444.ABB26_13710"/>
<keyword evidence="2" id="KW-0479">Metal-binding</keyword>
<accession>A0A0R0C8V4</accession>
<dbReference type="PATRIC" id="fig|405444.3.peg.1843"/>
<dbReference type="PANTHER" id="PTHR28620">
    <property type="entry name" value="CENTROMERE PROTEIN V"/>
    <property type="match status" value="1"/>
</dbReference>
<gene>
    <name evidence="5" type="ORF">ABB26_13710</name>
</gene>
<dbReference type="PANTHER" id="PTHR28620:SF1">
    <property type="entry name" value="CENP-V_GFA DOMAIN-CONTAINING PROTEIN"/>
    <property type="match status" value="1"/>
</dbReference>
<dbReference type="EMBL" id="LDJI01000026">
    <property type="protein sequence ID" value="KRG63042.1"/>
    <property type="molecule type" value="Genomic_DNA"/>
</dbReference>
<dbReference type="SUPFAM" id="SSF51316">
    <property type="entry name" value="Mss4-like"/>
    <property type="match status" value="1"/>
</dbReference>
<comment type="similarity">
    <text evidence="1">Belongs to the Gfa family.</text>
</comment>
<dbReference type="Gene3D" id="2.170.150.70">
    <property type="match status" value="1"/>
</dbReference>
<dbReference type="GO" id="GO:0046872">
    <property type="term" value="F:metal ion binding"/>
    <property type="evidence" value="ECO:0007669"/>
    <property type="project" value="UniProtKB-KW"/>
</dbReference>
<evidence type="ECO:0000256" key="2">
    <source>
        <dbReference type="ARBA" id="ARBA00022723"/>
    </source>
</evidence>